<dbReference type="EMBL" id="JAODUO010000291">
    <property type="protein sequence ID" value="KAK2183932.1"/>
    <property type="molecule type" value="Genomic_DNA"/>
</dbReference>
<evidence type="ECO:0000313" key="2">
    <source>
        <dbReference type="Proteomes" id="UP001209878"/>
    </source>
</evidence>
<accession>A0AAD9UBV6</accession>
<protein>
    <submittedName>
        <fullName evidence="1">Uncharacterized protein</fullName>
    </submittedName>
</protein>
<sequence>MFPKNKVSRIIGLNAQYIVAFKNPRDATQVTHLARQMYPGRVKYMQEAFKDATSCPYDYVLLDLKQETPEHLRLRTNVFPEVVQYTYLPKT</sequence>
<dbReference type="AlphaFoldDB" id="A0AAD9UBV6"/>
<comment type="caution">
    <text evidence="1">The sequence shown here is derived from an EMBL/GenBank/DDBJ whole genome shotgun (WGS) entry which is preliminary data.</text>
</comment>
<gene>
    <name evidence="1" type="ORF">NP493_292g05010</name>
</gene>
<organism evidence="1 2">
    <name type="scientific">Ridgeia piscesae</name>
    <name type="common">Tubeworm</name>
    <dbReference type="NCBI Taxonomy" id="27915"/>
    <lineage>
        <taxon>Eukaryota</taxon>
        <taxon>Metazoa</taxon>
        <taxon>Spiralia</taxon>
        <taxon>Lophotrochozoa</taxon>
        <taxon>Annelida</taxon>
        <taxon>Polychaeta</taxon>
        <taxon>Sedentaria</taxon>
        <taxon>Canalipalpata</taxon>
        <taxon>Sabellida</taxon>
        <taxon>Siboglinidae</taxon>
        <taxon>Ridgeia</taxon>
    </lineage>
</organism>
<evidence type="ECO:0000313" key="1">
    <source>
        <dbReference type="EMBL" id="KAK2183932.1"/>
    </source>
</evidence>
<name>A0AAD9UBV6_RIDPI</name>
<dbReference type="Proteomes" id="UP001209878">
    <property type="component" value="Unassembled WGS sequence"/>
</dbReference>
<proteinExistence type="predicted"/>
<reference evidence="1" key="1">
    <citation type="journal article" date="2023" name="Mol. Biol. Evol.">
        <title>Third-Generation Sequencing Reveals the Adaptive Role of the Epigenome in Three Deep-Sea Polychaetes.</title>
        <authorList>
            <person name="Perez M."/>
            <person name="Aroh O."/>
            <person name="Sun Y."/>
            <person name="Lan Y."/>
            <person name="Juniper S.K."/>
            <person name="Young C.R."/>
            <person name="Angers B."/>
            <person name="Qian P.Y."/>
        </authorList>
    </citation>
    <scope>NUCLEOTIDE SEQUENCE</scope>
    <source>
        <strain evidence="1">R07B-5</strain>
    </source>
</reference>
<keyword evidence="2" id="KW-1185">Reference proteome</keyword>